<keyword evidence="3" id="KW-1185">Reference proteome</keyword>
<comment type="caution">
    <text evidence="2">The sequence shown here is derived from an EMBL/GenBank/DDBJ whole genome shotgun (WGS) entry which is preliminary data.</text>
</comment>
<dbReference type="Proteomes" id="UP000015354">
    <property type="component" value="Unassembled WGS sequence"/>
</dbReference>
<accession>S9V3S3</accession>
<dbReference type="AlphaFoldDB" id="S9V3S3"/>
<feature type="compositionally biased region" description="Low complexity" evidence="1">
    <location>
        <begin position="128"/>
        <end position="139"/>
    </location>
</feature>
<name>S9V3S3_9TRYP</name>
<reference evidence="2 3" key="1">
    <citation type="journal article" date="2013" name="PLoS ONE">
        <title>Predicting the Proteins of Angomonas deanei, Strigomonas culicis and Their Respective Endosymbionts Reveals New Aspects of the Trypanosomatidae Family.</title>
        <authorList>
            <person name="Motta M.C."/>
            <person name="Martins A.C."/>
            <person name="de Souza S.S."/>
            <person name="Catta-Preta C.M."/>
            <person name="Silva R."/>
            <person name="Klein C.C."/>
            <person name="de Almeida L.G."/>
            <person name="de Lima Cunha O."/>
            <person name="Ciapina L.P."/>
            <person name="Brocchi M."/>
            <person name="Colabardini A.C."/>
            <person name="de Araujo Lima B."/>
            <person name="Machado C.R."/>
            <person name="de Almeida Soares C.M."/>
            <person name="Probst C.M."/>
            <person name="de Menezes C.B."/>
            <person name="Thompson C.E."/>
            <person name="Bartholomeu D.C."/>
            <person name="Gradia D.F."/>
            <person name="Pavoni D.P."/>
            <person name="Grisard E.C."/>
            <person name="Fantinatti-Garboggini F."/>
            <person name="Marchini F.K."/>
            <person name="Rodrigues-Luiz G.F."/>
            <person name="Wagner G."/>
            <person name="Goldman G.H."/>
            <person name="Fietto J.L."/>
            <person name="Elias M.C."/>
            <person name="Goldman M.H."/>
            <person name="Sagot M.F."/>
            <person name="Pereira M."/>
            <person name="Stoco P.H."/>
            <person name="de Mendonca-Neto R.P."/>
            <person name="Teixeira S.M."/>
            <person name="Maciel T.E."/>
            <person name="de Oliveira Mendes T.A."/>
            <person name="Urmenyi T.P."/>
            <person name="de Souza W."/>
            <person name="Schenkman S."/>
            <person name="de Vasconcelos A.T."/>
        </authorList>
    </citation>
    <scope>NUCLEOTIDE SEQUENCE [LARGE SCALE GENOMIC DNA]</scope>
</reference>
<proteinExistence type="predicted"/>
<gene>
    <name evidence="2" type="ORF">STCU_10581</name>
</gene>
<feature type="compositionally biased region" description="Acidic residues" evidence="1">
    <location>
        <begin position="41"/>
        <end position="52"/>
    </location>
</feature>
<evidence type="ECO:0000256" key="1">
    <source>
        <dbReference type="SAM" id="MobiDB-lite"/>
    </source>
</evidence>
<protein>
    <submittedName>
        <fullName evidence="2">Uncharacterized protein</fullName>
    </submittedName>
</protein>
<feature type="compositionally biased region" description="Low complexity" evidence="1">
    <location>
        <begin position="285"/>
        <end position="299"/>
    </location>
</feature>
<evidence type="ECO:0000313" key="3">
    <source>
        <dbReference type="Proteomes" id="UP000015354"/>
    </source>
</evidence>
<sequence>MHSNGDAGEEEVVAFNADTDSLSFHFSDADDDAASVATPEEPQEQPTEEADAGDTPPPELPQAPAVAAREMALDAETPSEESSPRTPQDNNSINKDRVNDEAELEEAAGAADDGLVLTSAEDEPGVLESHSQENSSDNNNNHHHHNMSDSVRDSTDRANDAEAEAGNDSSSSTTKPKLKKRVSFNLDRQEEEPATPPQEPATPPAQPADATTAHPSTETPPPTTPTAAADTSAVASAAALSPDTATGLWDKLNKLDALLLHKFPDLFERGSGPDGYPTAVRRRSPSPSEAARVSPSPAATAGGVQDDDGAPAGASLRDKYAHLLPSASLLSSAALAAYLRQQAAATAAIHQLQEGHRYRQPRFTASAPESPGRLSVEPSAVNSPSPMPHIPTIDAVTDNNNTEWYTANKNDAGDWF</sequence>
<feature type="compositionally biased region" description="Basic and acidic residues" evidence="1">
    <location>
        <begin position="146"/>
        <end position="160"/>
    </location>
</feature>
<organism evidence="2 3">
    <name type="scientific">Strigomonas culicis</name>
    <dbReference type="NCBI Taxonomy" id="28005"/>
    <lineage>
        <taxon>Eukaryota</taxon>
        <taxon>Discoba</taxon>
        <taxon>Euglenozoa</taxon>
        <taxon>Kinetoplastea</taxon>
        <taxon>Metakinetoplastina</taxon>
        <taxon>Trypanosomatida</taxon>
        <taxon>Trypanosomatidae</taxon>
        <taxon>Strigomonadinae</taxon>
        <taxon>Strigomonas</taxon>
    </lineage>
</organism>
<evidence type="ECO:0000313" key="2">
    <source>
        <dbReference type="EMBL" id="EPY17505.1"/>
    </source>
</evidence>
<feature type="region of interest" description="Disordered" evidence="1">
    <location>
        <begin position="363"/>
        <end position="387"/>
    </location>
</feature>
<feature type="compositionally biased region" description="Low complexity" evidence="1">
    <location>
        <begin position="225"/>
        <end position="241"/>
    </location>
</feature>
<feature type="compositionally biased region" description="Polar residues" evidence="1">
    <location>
        <begin position="80"/>
        <end position="93"/>
    </location>
</feature>
<feature type="compositionally biased region" description="Pro residues" evidence="1">
    <location>
        <begin position="194"/>
        <end position="206"/>
    </location>
</feature>
<dbReference type="EMBL" id="ATMH01010452">
    <property type="protein sequence ID" value="EPY17505.1"/>
    <property type="molecule type" value="Genomic_DNA"/>
</dbReference>
<feature type="region of interest" description="Disordered" evidence="1">
    <location>
        <begin position="1"/>
        <end position="241"/>
    </location>
</feature>
<feature type="region of interest" description="Disordered" evidence="1">
    <location>
        <begin position="264"/>
        <end position="313"/>
    </location>
</feature>
<feature type="compositionally biased region" description="Low complexity" evidence="1">
    <location>
        <begin position="207"/>
        <end position="217"/>
    </location>
</feature>